<keyword evidence="1" id="KW-0732">Signal</keyword>
<evidence type="ECO:0000313" key="2">
    <source>
        <dbReference type="EMBL" id="QGM96942.1"/>
    </source>
</evidence>
<dbReference type="EMBL" id="CP044331">
    <property type="protein sequence ID" value="QGM96942.1"/>
    <property type="molecule type" value="Genomic_DNA"/>
</dbReference>
<dbReference type="KEGG" id="mpar:F7D14_05270"/>
<name>A0A6B8M4C4_9HYPH</name>
<gene>
    <name evidence="2" type="ORF">F7D14_05270</name>
</gene>
<feature type="signal peptide" evidence="1">
    <location>
        <begin position="1"/>
        <end position="23"/>
    </location>
</feature>
<protein>
    <submittedName>
        <fullName evidence="2">Uncharacterized protein</fullName>
    </submittedName>
</protein>
<sequence>MKKRALRFAVAGLVLATPAASSAFQGKYLVGDEDGHQFLDVEKSPDGRYGVKFDVSNRGCEGKLDGRGVVRNGALVMRPKEPFGASDKCVVRAKRSGESLSVKEKGCLAWHGVACDFEGDYQPRKAPGK</sequence>
<dbReference type="Proteomes" id="UP000422569">
    <property type="component" value="Chromosome"/>
</dbReference>
<evidence type="ECO:0000256" key="1">
    <source>
        <dbReference type="SAM" id="SignalP"/>
    </source>
</evidence>
<dbReference type="AlphaFoldDB" id="A0A6B8M4C4"/>
<organism evidence="2 3">
    <name type="scientific">Methylocystis parvus</name>
    <dbReference type="NCBI Taxonomy" id="134"/>
    <lineage>
        <taxon>Bacteria</taxon>
        <taxon>Pseudomonadati</taxon>
        <taxon>Pseudomonadota</taxon>
        <taxon>Alphaproteobacteria</taxon>
        <taxon>Hyphomicrobiales</taxon>
        <taxon>Methylocystaceae</taxon>
        <taxon>Methylocystis</taxon>
    </lineage>
</organism>
<accession>A0A6B8M4C4</accession>
<keyword evidence="3" id="KW-1185">Reference proteome</keyword>
<feature type="chain" id="PRO_5025415470" evidence="1">
    <location>
        <begin position="24"/>
        <end position="129"/>
    </location>
</feature>
<proteinExistence type="predicted"/>
<dbReference type="RefSeq" id="WP_016921726.1">
    <property type="nucleotide sequence ID" value="NZ_CP044331.1"/>
</dbReference>
<evidence type="ECO:0000313" key="3">
    <source>
        <dbReference type="Proteomes" id="UP000422569"/>
    </source>
</evidence>
<reference evidence="2 3" key="1">
    <citation type="submission" date="2019-09" db="EMBL/GenBank/DDBJ databases">
        <title>Isolation and complete genome sequencing of Methylocystis species.</title>
        <authorList>
            <person name="Rumah B.L."/>
            <person name="Stead C.E."/>
            <person name="Stevens B.C."/>
            <person name="Minton N.P."/>
            <person name="Grosse-Honebrink A."/>
            <person name="Zhang Y."/>
        </authorList>
    </citation>
    <scope>NUCLEOTIDE SEQUENCE [LARGE SCALE GENOMIC DNA]</scope>
    <source>
        <strain evidence="2 3">BRCS2</strain>
    </source>
</reference>